<feature type="binding site" evidence="14">
    <location>
        <begin position="239"/>
        <end position="240"/>
    </location>
    <ligand>
        <name>FMN</name>
        <dbReference type="ChEBI" id="CHEBI:58210"/>
    </ligand>
</feature>
<keyword evidence="17" id="KW-1185">Reference proteome</keyword>
<comment type="similarity">
    <text evidence="11">Belongs to the Dus family. Dus4 subfamily.</text>
</comment>
<comment type="cofactor">
    <cofactor evidence="1 12 14">
        <name>FMN</name>
        <dbReference type="ChEBI" id="CHEBI:58210"/>
    </cofactor>
</comment>
<evidence type="ECO:0000256" key="6">
    <source>
        <dbReference type="ARBA" id="ARBA00023002"/>
    </source>
</evidence>
<dbReference type="CDD" id="cd02801">
    <property type="entry name" value="DUS_like_FMN"/>
    <property type="match status" value="1"/>
</dbReference>
<evidence type="ECO:0000256" key="9">
    <source>
        <dbReference type="ARBA" id="ARBA00051932"/>
    </source>
</evidence>
<protein>
    <recommendedName>
        <fullName evidence="12">tRNA-dihydrouridine synthase</fullName>
        <ecNumber evidence="12">1.3.1.-</ecNumber>
    </recommendedName>
</protein>
<evidence type="ECO:0000256" key="2">
    <source>
        <dbReference type="ARBA" id="ARBA00002468"/>
    </source>
</evidence>
<evidence type="ECO:0000259" key="15">
    <source>
        <dbReference type="Pfam" id="PF01207"/>
    </source>
</evidence>
<evidence type="ECO:0000256" key="12">
    <source>
        <dbReference type="PIRNR" id="PIRNR006621"/>
    </source>
</evidence>
<dbReference type="Gene3D" id="3.20.20.70">
    <property type="entry name" value="Aldolase class I"/>
    <property type="match status" value="1"/>
</dbReference>
<feature type="binding site" evidence="14">
    <location>
        <position position="86"/>
    </location>
    <ligand>
        <name>FMN</name>
        <dbReference type="ChEBI" id="CHEBI:58210"/>
    </ligand>
</feature>
<evidence type="ECO:0000256" key="14">
    <source>
        <dbReference type="PIRSR" id="PIRSR006621-2"/>
    </source>
</evidence>
<comment type="function">
    <text evidence="2 12">Catalyzes the synthesis of dihydrouridine, a modified base found in the D-loop of most tRNAs.</text>
</comment>
<evidence type="ECO:0000313" key="16">
    <source>
        <dbReference type="EMBL" id="KAK6177226.1"/>
    </source>
</evidence>
<feature type="binding site" evidence="14">
    <location>
        <position position="185"/>
    </location>
    <ligand>
        <name>FMN</name>
        <dbReference type="ChEBI" id="CHEBI:58210"/>
    </ligand>
</feature>
<comment type="catalytic activity">
    <reaction evidence="8">
        <text>5,6-dihydrouridine(20a) in tRNA + NAD(+) = uridine(20a) in tRNA + NADH + H(+)</text>
        <dbReference type="Rhea" id="RHEA:53348"/>
        <dbReference type="Rhea" id="RHEA-COMP:13535"/>
        <dbReference type="Rhea" id="RHEA-COMP:13536"/>
        <dbReference type="ChEBI" id="CHEBI:15378"/>
        <dbReference type="ChEBI" id="CHEBI:57540"/>
        <dbReference type="ChEBI" id="CHEBI:57945"/>
        <dbReference type="ChEBI" id="CHEBI:65315"/>
        <dbReference type="ChEBI" id="CHEBI:74443"/>
        <dbReference type="EC" id="1.3.1.90"/>
    </reaction>
    <physiologicalReaction direction="right-to-left" evidence="8">
        <dbReference type="Rhea" id="RHEA:53350"/>
    </physiologicalReaction>
</comment>
<accession>A0AAN8JFJ8</accession>
<reference evidence="16 17" key="1">
    <citation type="submission" date="2024-01" db="EMBL/GenBank/DDBJ databases">
        <title>The genome of the rayed Mediterranean limpet Patella caerulea (Linnaeus, 1758).</title>
        <authorList>
            <person name="Anh-Thu Weber A."/>
            <person name="Halstead-Nussloch G."/>
        </authorList>
    </citation>
    <scope>NUCLEOTIDE SEQUENCE [LARGE SCALE GENOMIC DNA]</scope>
    <source>
        <strain evidence="16">AATW-2023a</strain>
        <tissue evidence="16">Whole specimen</tissue>
    </source>
</reference>
<dbReference type="PANTHER" id="PTHR11082">
    <property type="entry name" value="TRNA-DIHYDROURIDINE SYNTHASE"/>
    <property type="match status" value="1"/>
</dbReference>
<comment type="catalytic activity">
    <reaction evidence="7">
        <text>5,6-dihydrouridine(20b) in tRNA + NADP(+) = uridine(20b) in tRNA + NADPH + H(+)</text>
        <dbReference type="Rhea" id="RHEA:53356"/>
        <dbReference type="Rhea" id="RHEA-COMP:13537"/>
        <dbReference type="Rhea" id="RHEA-COMP:13538"/>
        <dbReference type="ChEBI" id="CHEBI:15378"/>
        <dbReference type="ChEBI" id="CHEBI:57783"/>
        <dbReference type="ChEBI" id="CHEBI:58349"/>
        <dbReference type="ChEBI" id="CHEBI:65315"/>
        <dbReference type="ChEBI" id="CHEBI:74443"/>
        <dbReference type="EC" id="1.3.1.90"/>
    </reaction>
    <physiologicalReaction direction="right-to-left" evidence="7">
        <dbReference type="Rhea" id="RHEA:53358"/>
    </physiologicalReaction>
</comment>
<evidence type="ECO:0000256" key="1">
    <source>
        <dbReference type="ARBA" id="ARBA00001917"/>
    </source>
</evidence>
<dbReference type="EMBL" id="JAZGQO010000010">
    <property type="protein sequence ID" value="KAK6177226.1"/>
    <property type="molecule type" value="Genomic_DNA"/>
</dbReference>
<dbReference type="EC" id="1.3.1.-" evidence="12"/>
<comment type="catalytic activity">
    <reaction evidence="9">
        <text>5,6-dihydrouridine(20b) in tRNA + NAD(+) = uridine(20b) in tRNA + NADH + H(+)</text>
        <dbReference type="Rhea" id="RHEA:53352"/>
        <dbReference type="Rhea" id="RHEA-COMP:13537"/>
        <dbReference type="Rhea" id="RHEA-COMP:13538"/>
        <dbReference type="ChEBI" id="CHEBI:15378"/>
        <dbReference type="ChEBI" id="CHEBI:57540"/>
        <dbReference type="ChEBI" id="CHEBI:57945"/>
        <dbReference type="ChEBI" id="CHEBI:65315"/>
        <dbReference type="ChEBI" id="CHEBI:74443"/>
        <dbReference type="EC" id="1.3.1.90"/>
    </reaction>
    <physiologicalReaction direction="right-to-left" evidence="9">
        <dbReference type="Rhea" id="RHEA:53354"/>
    </physiologicalReaction>
</comment>
<feature type="domain" description="DUS-like FMN-binding" evidence="15">
    <location>
        <begin position="30"/>
        <end position="257"/>
    </location>
</feature>
<evidence type="ECO:0000256" key="5">
    <source>
        <dbReference type="ARBA" id="ARBA00022694"/>
    </source>
</evidence>
<dbReference type="PIRSF" id="PIRSF006621">
    <property type="entry name" value="Dus"/>
    <property type="match status" value="1"/>
</dbReference>
<comment type="catalytic activity">
    <reaction evidence="10">
        <text>5,6-dihydrouridine(20a) in tRNA + NADP(+) = uridine(20a) in tRNA + NADPH + H(+)</text>
        <dbReference type="Rhea" id="RHEA:53344"/>
        <dbReference type="Rhea" id="RHEA-COMP:13535"/>
        <dbReference type="Rhea" id="RHEA-COMP:13536"/>
        <dbReference type="ChEBI" id="CHEBI:15378"/>
        <dbReference type="ChEBI" id="CHEBI:57783"/>
        <dbReference type="ChEBI" id="CHEBI:58349"/>
        <dbReference type="ChEBI" id="CHEBI:65315"/>
        <dbReference type="ChEBI" id="CHEBI:74443"/>
        <dbReference type="EC" id="1.3.1.90"/>
    </reaction>
    <physiologicalReaction direction="right-to-left" evidence="10">
        <dbReference type="Rhea" id="RHEA:53346"/>
    </physiologicalReaction>
</comment>
<evidence type="ECO:0000256" key="7">
    <source>
        <dbReference type="ARBA" id="ARBA00050434"/>
    </source>
</evidence>
<keyword evidence="4 12" id="KW-0288">FMN</keyword>
<keyword evidence="14" id="KW-0547">Nucleotide-binding</keyword>
<dbReference type="InterPro" id="IPR035587">
    <property type="entry name" value="DUS-like_FMN-bd"/>
</dbReference>
<dbReference type="AlphaFoldDB" id="A0AAN8JFJ8"/>
<dbReference type="Pfam" id="PF01207">
    <property type="entry name" value="Dus"/>
    <property type="match status" value="1"/>
</dbReference>
<comment type="caution">
    <text evidence="16">The sequence shown here is derived from an EMBL/GenBank/DDBJ whole genome shotgun (WGS) entry which is preliminary data.</text>
</comment>
<dbReference type="PROSITE" id="PS01136">
    <property type="entry name" value="UPF0034"/>
    <property type="match status" value="1"/>
</dbReference>
<keyword evidence="3 12" id="KW-0285">Flavoprotein</keyword>
<dbReference type="SUPFAM" id="SSF51395">
    <property type="entry name" value="FMN-linked oxidoreductases"/>
    <property type="match status" value="1"/>
</dbReference>
<feature type="active site" description="Proton donor" evidence="13">
    <location>
        <position position="115"/>
    </location>
</feature>
<evidence type="ECO:0000313" key="17">
    <source>
        <dbReference type="Proteomes" id="UP001347796"/>
    </source>
</evidence>
<dbReference type="InterPro" id="IPR018517">
    <property type="entry name" value="tRNA_hU_synthase_CS"/>
</dbReference>
<evidence type="ECO:0000256" key="4">
    <source>
        <dbReference type="ARBA" id="ARBA00022643"/>
    </source>
</evidence>
<dbReference type="PANTHER" id="PTHR11082:SF31">
    <property type="entry name" value="TRNA-DIHYDROURIDINE(20A_20B) SYNTHASE [NAD(P)+]-LIKE"/>
    <property type="match status" value="1"/>
</dbReference>
<dbReference type="Proteomes" id="UP001347796">
    <property type="component" value="Unassembled WGS sequence"/>
</dbReference>
<dbReference type="FunFam" id="3.20.20.70:FF:000100">
    <property type="entry name" value="tRNA-dihydrouridine synthase"/>
    <property type="match status" value="1"/>
</dbReference>
<keyword evidence="5 12" id="KW-0819">tRNA processing</keyword>
<keyword evidence="6 12" id="KW-0560">Oxidoreductase</keyword>
<evidence type="ECO:0000256" key="13">
    <source>
        <dbReference type="PIRSR" id="PIRSR006621-1"/>
    </source>
</evidence>
<evidence type="ECO:0000256" key="11">
    <source>
        <dbReference type="ARBA" id="ARBA00060741"/>
    </source>
</evidence>
<name>A0AAN8JFJ8_PATCE</name>
<evidence type="ECO:0000256" key="3">
    <source>
        <dbReference type="ARBA" id="ARBA00022630"/>
    </source>
</evidence>
<dbReference type="InterPro" id="IPR001269">
    <property type="entry name" value="DUS_fam"/>
</dbReference>
<evidence type="ECO:0000256" key="10">
    <source>
        <dbReference type="ARBA" id="ARBA00052996"/>
    </source>
</evidence>
<organism evidence="16 17">
    <name type="scientific">Patella caerulea</name>
    <name type="common">Rayed Mediterranean limpet</name>
    <dbReference type="NCBI Taxonomy" id="87958"/>
    <lineage>
        <taxon>Eukaryota</taxon>
        <taxon>Metazoa</taxon>
        <taxon>Spiralia</taxon>
        <taxon>Lophotrochozoa</taxon>
        <taxon>Mollusca</taxon>
        <taxon>Gastropoda</taxon>
        <taxon>Patellogastropoda</taxon>
        <taxon>Patelloidea</taxon>
        <taxon>Patellidae</taxon>
        <taxon>Patella</taxon>
    </lineage>
</organism>
<dbReference type="GO" id="GO:0102266">
    <property type="term" value="F:tRNA-dihydrouridine20a synthase activity"/>
    <property type="evidence" value="ECO:0007669"/>
    <property type="project" value="UniProtKB-EC"/>
</dbReference>
<feature type="binding site" evidence="14">
    <location>
        <begin position="32"/>
        <end position="34"/>
    </location>
    <ligand>
        <name>FMN</name>
        <dbReference type="ChEBI" id="CHEBI:58210"/>
    </ligand>
</feature>
<evidence type="ECO:0000256" key="8">
    <source>
        <dbReference type="ARBA" id="ARBA00051779"/>
    </source>
</evidence>
<dbReference type="InterPro" id="IPR013785">
    <property type="entry name" value="Aldolase_TIM"/>
</dbReference>
<proteinExistence type="inferred from homology"/>
<comment type="similarity">
    <text evidence="12">Belongs to the dus family.</text>
</comment>
<dbReference type="GO" id="GO:0050660">
    <property type="term" value="F:flavin adenine dinucleotide binding"/>
    <property type="evidence" value="ECO:0007669"/>
    <property type="project" value="InterPro"/>
</dbReference>
<sequence length="317" mass="35576">MASNTDFMSQDVTWKKPLELLNGGETVKICAPMVRYSKLPFRMLVRKYDCDLAFTPMIISNSFNKSVKARDADFSTCKGDRPLIVQFAADNACDLSTAAEIVYPFSDGVDLNCGCPQKWAMAAGYGSCLIYKPELLCDMVKQTRSKISDDNFTVSVKMRIHSNLRETVDLCQKAEKAGVSFLSVHGRTKDQRNDPVNIEAIRLIRENIDIPLIANGDIKSLKDVQLTVDQTGVHGVMAARGILTNPAMYSGEDITPLHCIKHWLDISLSLGTPFPIFHHHLIYMLERILCRSERRIFNTLGSMSAILNFLQEQYDIS</sequence>
<gene>
    <name evidence="16" type="ORF">SNE40_015367</name>
</gene>